<comment type="subcellular location">
    <subcellularLocation>
        <location evidence="10">Cell inner membrane</location>
        <topology evidence="10">Multi-pass membrane protein</topology>
    </subcellularLocation>
    <subcellularLocation>
        <location evidence="1">Cell membrane</location>
        <topology evidence="1">Multi-pass membrane protein</topology>
    </subcellularLocation>
</comment>
<keyword evidence="2 10" id="KW-1003">Cell membrane</keyword>
<feature type="transmembrane region" description="Helical" evidence="10">
    <location>
        <begin position="348"/>
        <end position="369"/>
    </location>
</feature>
<dbReference type="KEGG" id="dvn:HQ394_05515"/>
<name>A0A7H1MZM5_9PROT</name>
<feature type="transmembrane region" description="Helical" evidence="10">
    <location>
        <begin position="187"/>
        <end position="211"/>
    </location>
</feature>
<dbReference type="GO" id="GO:0009252">
    <property type="term" value="P:peptidoglycan biosynthetic process"/>
    <property type="evidence" value="ECO:0007669"/>
    <property type="project" value="UniProtKB-UniRule"/>
</dbReference>
<dbReference type="PRINTS" id="PR01806">
    <property type="entry name" value="VIRFACTRMVIN"/>
</dbReference>
<feature type="transmembrane region" description="Helical" evidence="10">
    <location>
        <begin position="408"/>
        <end position="428"/>
    </location>
</feature>
<feature type="transmembrane region" description="Helical" evidence="10">
    <location>
        <begin position="88"/>
        <end position="114"/>
    </location>
</feature>
<evidence type="ECO:0000256" key="9">
    <source>
        <dbReference type="ARBA" id="ARBA00061532"/>
    </source>
</evidence>
<dbReference type="GO" id="GO:0008360">
    <property type="term" value="P:regulation of cell shape"/>
    <property type="evidence" value="ECO:0007669"/>
    <property type="project" value="UniProtKB-UniRule"/>
</dbReference>
<evidence type="ECO:0000256" key="8">
    <source>
        <dbReference type="ARBA" id="ARBA00060041"/>
    </source>
</evidence>
<dbReference type="AlphaFoldDB" id="A0A7H1MZM5"/>
<dbReference type="GO" id="GO:0005886">
    <property type="term" value="C:plasma membrane"/>
    <property type="evidence" value="ECO:0007669"/>
    <property type="project" value="UniProtKB-SubCell"/>
</dbReference>
<feature type="transmembrane region" description="Helical" evidence="10">
    <location>
        <begin position="232"/>
        <end position="253"/>
    </location>
</feature>
<dbReference type="EMBL" id="CP053923">
    <property type="protein sequence ID" value="QNT68911.1"/>
    <property type="molecule type" value="Genomic_DNA"/>
</dbReference>
<feature type="transmembrane region" description="Helical" evidence="10">
    <location>
        <begin position="160"/>
        <end position="181"/>
    </location>
</feature>
<feature type="transmembrane region" description="Helical" evidence="10">
    <location>
        <begin position="273"/>
        <end position="291"/>
    </location>
</feature>
<dbReference type="CDD" id="cd13123">
    <property type="entry name" value="MATE_MurJ_like"/>
    <property type="match status" value="1"/>
</dbReference>
<evidence type="ECO:0000256" key="4">
    <source>
        <dbReference type="ARBA" id="ARBA00022960"/>
    </source>
</evidence>
<feature type="transmembrane region" description="Helical" evidence="10">
    <location>
        <begin position="134"/>
        <end position="153"/>
    </location>
</feature>
<evidence type="ECO:0000256" key="10">
    <source>
        <dbReference type="HAMAP-Rule" id="MF_02078"/>
    </source>
</evidence>
<comment type="pathway">
    <text evidence="10">Cell wall biogenesis; peptidoglycan biosynthesis.</text>
</comment>
<dbReference type="GO" id="GO:0071555">
    <property type="term" value="P:cell wall organization"/>
    <property type="evidence" value="ECO:0007669"/>
    <property type="project" value="UniProtKB-UniRule"/>
</dbReference>
<dbReference type="RefSeq" id="WP_190262421.1">
    <property type="nucleotide sequence ID" value="NZ_CP053923.1"/>
</dbReference>
<reference evidence="12 13" key="1">
    <citation type="submission" date="2020-05" db="EMBL/GenBank/DDBJ databases">
        <title>Complete closed genome sequence of Defluviicoccus vanus.</title>
        <authorList>
            <person name="Bessarab I."/>
            <person name="Arumugam K."/>
            <person name="Maszenan A.M."/>
            <person name="Seviour R.J."/>
            <person name="Williams R.B."/>
        </authorList>
    </citation>
    <scope>NUCLEOTIDE SEQUENCE [LARGE SCALE GENOMIC DNA]</scope>
    <source>
        <strain evidence="12 13">Ben 114</strain>
    </source>
</reference>
<keyword evidence="10" id="KW-0997">Cell inner membrane</keyword>
<keyword evidence="10 11" id="KW-0961">Cell wall biogenesis/degradation</keyword>
<evidence type="ECO:0000313" key="12">
    <source>
        <dbReference type="EMBL" id="QNT68911.1"/>
    </source>
</evidence>
<dbReference type="PIRSF" id="PIRSF002869">
    <property type="entry name" value="MviN"/>
    <property type="match status" value="1"/>
</dbReference>
<organism evidence="12 13">
    <name type="scientific">Defluviicoccus vanus</name>
    <dbReference type="NCBI Taxonomy" id="111831"/>
    <lineage>
        <taxon>Bacteria</taxon>
        <taxon>Pseudomonadati</taxon>
        <taxon>Pseudomonadota</taxon>
        <taxon>Alphaproteobacteria</taxon>
        <taxon>Rhodospirillales</taxon>
        <taxon>Rhodospirillaceae</taxon>
        <taxon>Defluviicoccus</taxon>
    </lineage>
</organism>
<protein>
    <recommendedName>
        <fullName evidence="10">Probable lipid II flippase MurJ</fullName>
    </recommendedName>
</protein>
<comment type="function">
    <text evidence="8 10 11">Involved in peptidoglycan biosynthesis. Transports lipid-linked peptidoglycan precursors from the inner to the outer leaflet of the cytoplasmic membrane.</text>
</comment>
<keyword evidence="10 11" id="KW-0813">Transport</keyword>
<evidence type="ECO:0000256" key="5">
    <source>
        <dbReference type="ARBA" id="ARBA00022984"/>
    </source>
</evidence>
<evidence type="ECO:0000256" key="6">
    <source>
        <dbReference type="ARBA" id="ARBA00022989"/>
    </source>
</evidence>
<keyword evidence="13" id="KW-1185">Reference proteome</keyword>
<dbReference type="PANTHER" id="PTHR47019">
    <property type="entry name" value="LIPID II FLIPPASE MURJ"/>
    <property type="match status" value="1"/>
</dbReference>
<evidence type="ECO:0000256" key="2">
    <source>
        <dbReference type="ARBA" id="ARBA00022475"/>
    </source>
</evidence>
<keyword evidence="7 10" id="KW-0472">Membrane</keyword>
<accession>A0A7H1MZM5</accession>
<evidence type="ECO:0000256" key="11">
    <source>
        <dbReference type="PIRNR" id="PIRNR002869"/>
    </source>
</evidence>
<dbReference type="GO" id="GO:0034204">
    <property type="term" value="P:lipid translocation"/>
    <property type="evidence" value="ECO:0007669"/>
    <property type="project" value="TreeGrafter"/>
</dbReference>
<keyword evidence="3 10" id="KW-0812">Transmembrane</keyword>
<keyword evidence="5 10" id="KW-0573">Peptidoglycan synthesis</keyword>
<dbReference type="InterPro" id="IPR051050">
    <property type="entry name" value="Lipid_II_flippase_MurJ/MviN"/>
</dbReference>
<keyword evidence="4 10" id="KW-0133">Cell shape</keyword>
<evidence type="ECO:0000313" key="13">
    <source>
        <dbReference type="Proteomes" id="UP000516369"/>
    </source>
</evidence>
<gene>
    <name evidence="10 12" type="primary">murJ</name>
    <name evidence="12" type="ORF">HQ394_05515</name>
</gene>
<feature type="transmembrane region" description="Helical" evidence="10">
    <location>
        <begin position="449"/>
        <end position="471"/>
    </location>
</feature>
<dbReference type="InterPro" id="IPR004268">
    <property type="entry name" value="MurJ"/>
</dbReference>
<feature type="transmembrane region" description="Helical" evidence="10">
    <location>
        <begin position="53"/>
        <end position="72"/>
    </location>
</feature>
<dbReference type="Pfam" id="PF03023">
    <property type="entry name" value="MurJ"/>
    <property type="match status" value="1"/>
</dbReference>
<dbReference type="NCBIfam" id="TIGR01695">
    <property type="entry name" value="murJ_mviN"/>
    <property type="match status" value="1"/>
</dbReference>
<feature type="transmembrane region" description="Helical" evidence="10">
    <location>
        <begin position="381"/>
        <end position="402"/>
    </location>
</feature>
<keyword evidence="6 10" id="KW-1133">Transmembrane helix</keyword>
<feature type="transmembrane region" description="Helical" evidence="10">
    <location>
        <begin position="312"/>
        <end position="336"/>
    </location>
</feature>
<dbReference type="GO" id="GO:0015648">
    <property type="term" value="F:lipid-linked peptidoglycan transporter activity"/>
    <property type="evidence" value="ECO:0007669"/>
    <property type="project" value="UniProtKB-UniRule"/>
</dbReference>
<dbReference type="Proteomes" id="UP000516369">
    <property type="component" value="Chromosome"/>
</dbReference>
<evidence type="ECO:0000256" key="7">
    <source>
        <dbReference type="ARBA" id="ARBA00023136"/>
    </source>
</evidence>
<evidence type="ECO:0000256" key="3">
    <source>
        <dbReference type="ARBA" id="ARBA00022692"/>
    </source>
</evidence>
<proteinExistence type="inferred from homology"/>
<feature type="transmembrane region" description="Helical" evidence="10">
    <location>
        <begin position="27"/>
        <end position="47"/>
    </location>
</feature>
<dbReference type="HAMAP" id="MF_02078">
    <property type="entry name" value="MurJ_MviN"/>
    <property type="match status" value="1"/>
</dbReference>
<feature type="transmembrane region" description="Helical" evidence="10">
    <location>
        <begin position="477"/>
        <end position="504"/>
    </location>
</feature>
<dbReference type="UniPathway" id="UPA00219"/>
<evidence type="ECO:0000256" key="1">
    <source>
        <dbReference type="ARBA" id="ARBA00004651"/>
    </source>
</evidence>
<comment type="similarity">
    <text evidence="9 10 11">Belongs to the MurJ/MviN family.</text>
</comment>
<dbReference type="PANTHER" id="PTHR47019:SF1">
    <property type="entry name" value="LIPID II FLIPPASE MURJ"/>
    <property type="match status" value="1"/>
</dbReference>
<sequence length="516" mass="54329">MSLLRSIATIGGLTAVSRVFGFIRDTLMAAFLGAGPMADAFFVALRFPNLFRSLFAEGAFSAAFVPIFVGLLHDEGREQAVAFAEDALAVLTTALLVFVLAMEVAMPLAMLALAPGFVGTPTFDMAVEFSRLTFPYLLFISLTALQGGILNALGRFAAAAATPILLNLSIITALLGTGPWMPTIGHALAWGVVAAGILQFLWLLGSCRRAGVSLRMPRPRLTPKVRELMRRALPVALGAGVYQINIMAGTVLASFLPAGSVSYLFYADRLNQLPYGIIGVAVSTALLPLLARQVRAGDETAAMYSQNRALEFALFLMLPSAAALMALAEPVIAVLFQRGAFGSNDVRQTAAALIAYAAGMPAFMLIKALTPNFFARGDTKTPVKIGVVSAVFNIAAAGAMMLPFLHVGIAAAASLAAWLNAALLAVVLRRQGRLVVDVRLKRRLPRTALATAVMVAAVIGLDYALGNWLAAPLMLRVTALAAIIIAGLIAFAVAAQLFGAASLADMKTLVRRKQAT</sequence>